<evidence type="ECO:0000313" key="1">
    <source>
        <dbReference type="EMBL" id="MBE9066491.1"/>
    </source>
</evidence>
<name>A0A928ZT62_LEPEC</name>
<dbReference type="InterPro" id="IPR035901">
    <property type="entry name" value="GIY-YIG_endonuc_sf"/>
</dbReference>
<gene>
    <name evidence="1" type="ORF">IQ260_07480</name>
</gene>
<proteinExistence type="predicted"/>
<comment type="caution">
    <text evidence="1">The sequence shown here is derived from an EMBL/GenBank/DDBJ whole genome shotgun (WGS) entry which is preliminary data.</text>
</comment>
<dbReference type="AlphaFoldDB" id="A0A928ZT62"/>
<dbReference type="Proteomes" id="UP000615026">
    <property type="component" value="Unassembled WGS sequence"/>
</dbReference>
<evidence type="ECO:0008006" key="3">
    <source>
        <dbReference type="Google" id="ProtNLM"/>
    </source>
</evidence>
<reference evidence="1" key="1">
    <citation type="submission" date="2020-10" db="EMBL/GenBank/DDBJ databases">
        <authorList>
            <person name="Castelo-Branco R."/>
            <person name="Eusebio N."/>
            <person name="Adriana R."/>
            <person name="Vieira A."/>
            <person name="Brugerolle De Fraissinette N."/>
            <person name="Rezende De Castro R."/>
            <person name="Schneider M.P."/>
            <person name="Vasconcelos V."/>
            <person name="Leao P.N."/>
        </authorList>
    </citation>
    <scope>NUCLEOTIDE SEQUENCE</scope>
    <source>
        <strain evidence="1">LEGE 11479</strain>
    </source>
</reference>
<dbReference type="Gene3D" id="3.40.1440.10">
    <property type="entry name" value="GIY-YIG endonuclease"/>
    <property type="match status" value="1"/>
</dbReference>
<organism evidence="1 2">
    <name type="scientific">Leptolyngbya cf. ectocarpi LEGE 11479</name>
    <dbReference type="NCBI Taxonomy" id="1828722"/>
    <lineage>
        <taxon>Bacteria</taxon>
        <taxon>Bacillati</taxon>
        <taxon>Cyanobacteriota</taxon>
        <taxon>Cyanophyceae</taxon>
        <taxon>Leptolyngbyales</taxon>
        <taxon>Leptolyngbyaceae</taxon>
        <taxon>Leptolyngbya group</taxon>
        <taxon>Leptolyngbya</taxon>
    </lineage>
</organism>
<accession>A0A928ZT62</accession>
<dbReference type="RefSeq" id="WP_193992279.1">
    <property type="nucleotide sequence ID" value="NZ_JADEXP010000045.1"/>
</dbReference>
<evidence type="ECO:0000313" key="2">
    <source>
        <dbReference type="Proteomes" id="UP000615026"/>
    </source>
</evidence>
<dbReference type="EMBL" id="JADEXP010000045">
    <property type="protein sequence ID" value="MBE9066491.1"/>
    <property type="molecule type" value="Genomic_DNA"/>
</dbReference>
<protein>
    <recommendedName>
        <fullName evidence="3">GIY-YIG nuclease family protein</fullName>
    </recommendedName>
</protein>
<sequence>MSSGIFAVATIGNYRLYVGESHQLKPRWTKMMTLLAQGTFPSQKIQQAWEESSKDRRFTFHTAKEISDDAKLFNYRQFLKDTESDRELAP</sequence>
<keyword evidence="2" id="KW-1185">Reference proteome</keyword>